<dbReference type="PANTHER" id="PTHR43662">
    <property type="match status" value="1"/>
</dbReference>
<accession>A0AAN7Z6R6</accession>
<keyword evidence="3" id="KW-1185">Reference proteome</keyword>
<proteinExistence type="predicted"/>
<sequence length="384" mass="41802">MSPQLWGLLAKYLIGEDGVNATWDAGGTRLEVTLSTSLGSGPITLVSSPFSSPPSLLALIYHRMKSFSVALALIAPVHAGLRFGCSSLTIQRIDPVVEPGHNPSAHVHHIVGGNAFNATMTGDVGARATCTTCEMAEDFSNYWTAHPTNGSYHRVPVKNNAALAAGTTGGMTIYYTQQQYITAFPPGFRMTVGSPTTSTLDQARKHIGLRYNCLQTLLNRGPEMVDFPTKPCPAGIFAVHHFPACWDGKNLDSPDHQSHMYNTIQYDGFTNAPPCPASHPVRMPQLTYETVWDTTKFNSMWPSGAPNPFVWSFQGSSGYGTHADYMFGWKGDSLQRAMNKSECFYDGCGSIKKQTMNIANQCTVKDMVGEQTDGWLTALPGMQM</sequence>
<evidence type="ECO:0000313" key="3">
    <source>
        <dbReference type="Proteomes" id="UP001305414"/>
    </source>
</evidence>
<feature type="domain" description="DUF1996" evidence="1">
    <location>
        <begin position="94"/>
        <end position="329"/>
    </location>
</feature>
<dbReference type="Pfam" id="PF09362">
    <property type="entry name" value="DUF1996"/>
    <property type="match status" value="1"/>
</dbReference>
<dbReference type="PANTHER" id="PTHR43662:SF5">
    <property type="entry name" value="DUF1996 DOMAIN-CONTAINING PROTEIN"/>
    <property type="match status" value="1"/>
</dbReference>
<dbReference type="Proteomes" id="UP001305414">
    <property type="component" value="Unassembled WGS sequence"/>
</dbReference>
<protein>
    <recommendedName>
        <fullName evidence="1">DUF1996 domain-containing protein</fullName>
    </recommendedName>
</protein>
<dbReference type="InterPro" id="IPR018535">
    <property type="entry name" value="DUF1996"/>
</dbReference>
<comment type="caution">
    <text evidence="2">The sequence shown here is derived from an EMBL/GenBank/DDBJ whole genome shotgun (WGS) entry which is preliminary data.</text>
</comment>
<name>A0AAN7Z6R6_9PEZI</name>
<gene>
    <name evidence="2" type="ORF">RRF57_008056</name>
</gene>
<evidence type="ECO:0000259" key="1">
    <source>
        <dbReference type="Pfam" id="PF09362"/>
    </source>
</evidence>
<reference evidence="2 3" key="1">
    <citation type="submission" date="2023-10" db="EMBL/GenBank/DDBJ databases">
        <title>Draft genome sequence of Xylaria bambusicola isolate GMP-LS, the root and basal stem rot pathogen of sugarcane in Indonesia.</title>
        <authorList>
            <person name="Selvaraj P."/>
            <person name="Muralishankar V."/>
            <person name="Muruganantham S."/>
            <person name="Sp S."/>
            <person name="Haryani S."/>
            <person name="Lau K.J.X."/>
            <person name="Naqvi N.I."/>
        </authorList>
    </citation>
    <scope>NUCLEOTIDE SEQUENCE [LARGE SCALE GENOMIC DNA]</scope>
    <source>
        <strain evidence="2">GMP-LS</strain>
    </source>
</reference>
<evidence type="ECO:0000313" key="2">
    <source>
        <dbReference type="EMBL" id="KAK5632342.1"/>
    </source>
</evidence>
<dbReference type="EMBL" id="JAWHQM010000024">
    <property type="protein sequence ID" value="KAK5632342.1"/>
    <property type="molecule type" value="Genomic_DNA"/>
</dbReference>
<dbReference type="AlphaFoldDB" id="A0AAN7Z6R6"/>
<organism evidence="2 3">
    <name type="scientific">Xylaria bambusicola</name>
    <dbReference type="NCBI Taxonomy" id="326684"/>
    <lineage>
        <taxon>Eukaryota</taxon>
        <taxon>Fungi</taxon>
        <taxon>Dikarya</taxon>
        <taxon>Ascomycota</taxon>
        <taxon>Pezizomycotina</taxon>
        <taxon>Sordariomycetes</taxon>
        <taxon>Xylariomycetidae</taxon>
        <taxon>Xylariales</taxon>
        <taxon>Xylariaceae</taxon>
        <taxon>Xylaria</taxon>
    </lineage>
</organism>